<evidence type="ECO:0000313" key="1">
    <source>
        <dbReference type="EMBL" id="KWU57457.1"/>
    </source>
</evidence>
<reference evidence="1 2" key="1">
    <citation type="submission" date="2016-01" db="EMBL/GenBank/DDBJ databases">
        <authorList>
            <person name="McClelland M."/>
            <person name="Jain A."/>
            <person name="Saraogi P."/>
            <person name="Mendelson R."/>
            <person name="Westerman R."/>
            <person name="SanMiguel P."/>
            <person name="Csonka L."/>
        </authorList>
    </citation>
    <scope>NUCLEOTIDE SEQUENCE [LARGE SCALE GENOMIC DNA]</scope>
    <source>
        <strain evidence="1 2">PE8-15</strain>
    </source>
</reference>
<accession>A0A109FZC6</accession>
<name>A0A109FZC6_BACMY</name>
<dbReference type="RefSeq" id="WP_060751267.1">
    <property type="nucleotide sequence ID" value="NZ_LRPH01000076.1"/>
</dbReference>
<evidence type="ECO:0000313" key="2">
    <source>
        <dbReference type="Proteomes" id="UP000065797"/>
    </source>
</evidence>
<dbReference type="Proteomes" id="UP000065797">
    <property type="component" value="Unassembled WGS sequence"/>
</dbReference>
<sequence length="60" mass="7102">MSGILAKFTYKQLHTMKHAILKYMLRDGITEEDFKIEQALLLKINYLIEEMKTSNKINKN</sequence>
<dbReference type="EMBL" id="LRPH01000076">
    <property type="protein sequence ID" value="KWU57457.1"/>
    <property type="molecule type" value="Genomic_DNA"/>
</dbReference>
<dbReference type="AlphaFoldDB" id="A0A109FZC6"/>
<comment type="caution">
    <text evidence="1">The sequence shown here is derived from an EMBL/GenBank/DDBJ whole genome shotgun (WGS) entry which is preliminary data.</text>
</comment>
<proteinExistence type="predicted"/>
<organism evidence="1 2">
    <name type="scientific">Bacillus mycoides</name>
    <dbReference type="NCBI Taxonomy" id="1405"/>
    <lineage>
        <taxon>Bacteria</taxon>
        <taxon>Bacillati</taxon>
        <taxon>Bacillota</taxon>
        <taxon>Bacilli</taxon>
        <taxon>Bacillales</taxon>
        <taxon>Bacillaceae</taxon>
        <taxon>Bacillus</taxon>
        <taxon>Bacillus cereus group</taxon>
    </lineage>
</organism>
<protein>
    <submittedName>
        <fullName evidence="1">DNA strand exchange inhibitor protein</fullName>
    </submittedName>
</protein>
<gene>
    <name evidence="1" type="ORF">AWW70_21570</name>
</gene>